<dbReference type="PANTHER" id="PTHR44229:SF4">
    <property type="entry name" value="15-HYDROXYPROSTAGLANDIN DEHYDROGENASE [NAD(+)]"/>
    <property type="match status" value="1"/>
</dbReference>
<sequence length="168" mass="18328">MNVFGDNNVLALGYSIADNLQLESAFNSCLNHFGRLDIVVNNMAEMQFDVLINNQDENNSICAHYGGVISGTLLAIKYMGAPYGGNGGTVVQTTNCRSATNAVVGYTKLIGDEESSHYLNIRTMALDPRNDSDNVGRALIYILEQGITGQYWIVENEETPRLAVTTDI</sequence>
<evidence type="ECO:0000256" key="1">
    <source>
        <dbReference type="ARBA" id="ARBA00006484"/>
    </source>
</evidence>
<evidence type="ECO:0000256" key="2">
    <source>
        <dbReference type="ARBA" id="ARBA00023002"/>
    </source>
</evidence>
<accession>A0A2S2PKL7</accession>
<reference evidence="3" key="1">
    <citation type="submission" date="2018-04" db="EMBL/GenBank/DDBJ databases">
        <title>Transcriptome of Schizaphis graminum biotype I.</title>
        <authorList>
            <person name="Scully E.D."/>
            <person name="Geib S.M."/>
            <person name="Palmer N.A."/>
            <person name="Koch K."/>
            <person name="Bradshaw J."/>
            <person name="Heng-Moss T."/>
            <person name="Sarath G."/>
        </authorList>
    </citation>
    <scope>NUCLEOTIDE SEQUENCE</scope>
</reference>
<dbReference type="GO" id="GO:0005737">
    <property type="term" value="C:cytoplasm"/>
    <property type="evidence" value="ECO:0007669"/>
    <property type="project" value="TreeGrafter"/>
</dbReference>
<organism evidence="3">
    <name type="scientific">Schizaphis graminum</name>
    <name type="common">Green bug aphid</name>
    <dbReference type="NCBI Taxonomy" id="13262"/>
    <lineage>
        <taxon>Eukaryota</taxon>
        <taxon>Metazoa</taxon>
        <taxon>Ecdysozoa</taxon>
        <taxon>Arthropoda</taxon>
        <taxon>Hexapoda</taxon>
        <taxon>Insecta</taxon>
        <taxon>Pterygota</taxon>
        <taxon>Neoptera</taxon>
        <taxon>Paraneoptera</taxon>
        <taxon>Hemiptera</taxon>
        <taxon>Sternorrhyncha</taxon>
        <taxon>Aphidomorpha</taxon>
        <taxon>Aphidoidea</taxon>
        <taxon>Aphididae</taxon>
        <taxon>Aphidini</taxon>
        <taxon>Schizaphis</taxon>
    </lineage>
</organism>
<dbReference type="GO" id="GO:0016616">
    <property type="term" value="F:oxidoreductase activity, acting on the CH-OH group of donors, NAD or NADP as acceptor"/>
    <property type="evidence" value="ECO:0007669"/>
    <property type="project" value="TreeGrafter"/>
</dbReference>
<dbReference type="SUPFAM" id="SSF51735">
    <property type="entry name" value="NAD(P)-binding Rossmann-fold domains"/>
    <property type="match status" value="1"/>
</dbReference>
<gene>
    <name evidence="3" type="primary">HPGD_2</name>
    <name evidence="3" type="ORF">g.171222</name>
</gene>
<protein>
    <submittedName>
        <fullName evidence="3">15-hydroxyprostaglandin dehydrogenase [NAD(+)]</fullName>
    </submittedName>
</protein>
<keyword evidence="2" id="KW-0560">Oxidoreductase</keyword>
<dbReference type="EMBL" id="GGMR01017315">
    <property type="protein sequence ID" value="MBY29934.1"/>
    <property type="molecule type" value="Transcribed_RNA"/>
</dbReference>
<dbReference type="PANTHER" id="PTHR44229">
    <property type="entry name" value="15-HYDROXYPROSTAGLANDIN DEHYDROGENASE [NAD(+)]"/>
    <property type="match status" value="1"/>
</dbReference>
<dbReference type="Gene3D" id="3.40.50.720">
    <property type="entry name" value="NAD(P)-binding Rossmann-like Domain"/>
    <property type="match status" value="1"/>
</dbReference>
<proteinExistence type="inferred from homology"/>
<evidence type="ECO:0000313" key="3">
    <source>
        <dbReference type="EMBL" id="MBY29934.1"/>
    </source>
</evidence>
<dbReference type="InterPro" id="IPR036291">
    <property type="entry name" value="NAD(P)-bd_dom_sf"/>
</dbReference>
<name>A0A2S2PKL7_SCHGA</name>
<dbReference type="AlphaFoldDB" id="A0A2S2PKL7"/>
<comment type="similarity">
    <text evidence="1">Belongs to the short-chain dehydrogenases/reductases (SDR) family.</text>
</comment>